<reference evidence="2 3" key="1">
    <citation type="submission" date="2016-10" db="EMBL/GenBank/DDBJ databases">
        <authorList>
            <person name="de Groot N.N."/>
        </authorList>
    </citation>
    <scope>NUCLEOTIDE SEQUENCE [LARGE SCALE GENOMIC DNA]</scope>
    <source>
        <strain evidence="2 3">CGMCC 4.2022</strain>
    </source>
</reference>
<dbReference type="GO" id="GO:0000287">
    <property type="term" value="F:magnesium ion binding"/>
    <property type="evidence" value="ECO:0007669"/>
    <property type="project" value="UniProtKB-ARBA"/>
</dbReference>
<organism evidence="2 3">
    <name type="scientific">Actinacidiphila guanduensis</name>
    <dbReference type="NCBI Taxonomy" id="310781"/>
    <lineage>
        <taxon>Bacteria</taxon>
        <taxon>Bacillati</taxon>
        <taxon>Actinomycetota</taxon>
        <taxon>Actinomycetes</taxon>
        <taxon>Kitasatosporales</taxon>
        <taxon>Streptomycetaceae</taxon>
        <taxon>Actinacidiphila</taxon>
    </lineage>
</organism>
<evidence type="ECO:0000259" key="1">
    <source>
        <dbReference type="SMART" id="SM00861"/>
    </source>
</evidence>
<dbReference type="STRING" id="310781.SAMN05216259_10838"/>
<dbReference type="SUPFAM" id="SSF52518">
    <property type="entry name" value="Thiamin diphosphate-binding fold (THDP-binding)"/>
    <property type="match status" value="1"/>
</dbReference>
<dbReference type="SMART" id="SM00861">
    <property type="entry name" value="Transket_pyr"/>
    <property type="match status" value="1"/>
</dbReference>
<dbReference type="Pfam" id="PF02779">
    <property type="entry name" value="Transket_pyr"/>
    <property type="match status" value="1"/>
</dbReference>
<keyword evidence="3" id="KW-1185">Reference proteome</keyword>
<evidence type="ECO:0000313" key="3">
    <source>
        <dbReference type="Proteomes" id="UP000199341"/>
    </source>
</evidence>
<dbReference type="Gene3D" id="3.40.50.970">
    <property type="match status" value="1"/>
</dbReference>
<dbReference type="OrthoDB" id="8732661at2"/>
<dbReference type="PANTHER" id="PTHR43825:SF3">
    <property type="entry name" value="PYRUVATE DEHYDROGENASE E1 COMPONENT"/>
    <property type="match status" value="1"/>
</dbReference>
<sequence length="300" mass="31689">MDTMRDRFGSVVSRLLDDDPRLAVVLAVISGDRFAEAARAHPDRVIDVGIREQLLVGAAGGLALAGLRPIVHTFASFLIERPFEQVKLDLGHQGVGAVLVSAAASYDSAAAGRTHQCPGDVALLDTLDGWTVHVPGHPDEAEALLRHAAADGDTRVYVRLSDQANAAARPIEPGRFRQVREGRAGVVLAVGPMLDPVLAATEGLDVSVLYASTVRPFDAAGVAAAVGRADHPDLILVEPYLAGTSTPFATEALSALPHRILALGTRRAELRRYGTAADHARAHGLTAATLRPRIEGFLQL</sequence>
<dbReference type="InterPro" id="IPR029061">
    <property type="entry name" value="THDP-binding"/>
</dbReference>
<name>A0A1H0HFP9_9ACTN</name>
<dbReference type="Gene3D" id="3.40.50.920">
    <property type="match status" value="1"/>
</dbReference>
<dbReference type="InterPro" id="IPR051157">
    <property type="entry name" value="PDH/Transketolase"/>
</dbReference>
<evidence type="ECO:0000313" key="2">
    <source>
        <dbReference type="EMBL" id="SDO17920.1"/>
    </source>
</evidence>
<feature type="domain" description="Transketolase-like pyrimidine-binding" evidence="1">
    <location>
        <begin position="2"/>
        <end position="168"/>
    </location>
</feature>
<proteinExistence type="predicted"/>
<dbReference type="EMBL" id="FNIE01000008">
    <property type="protein sequence ID" value="SDO17920.1"/>
    <property type="molecule type" value="Genomic_DNA"/>
</dbReference>
<dbReference type="AlphaFoldDB" id="A0A1H0HFP9"/>
<dbReference type="InterPro" id="IPR005475">
    <property type="entry name" value="Transketolase-like_Pyr-bd"/>
</dbReference>
<dbReference type="CDD" id="cd07033">
    <property type="entry name" value="TPP_PYR_DXS_TK_like"/>
    <property type="match status" value="1"/>
</dbReference>
<gene>
    <name evidence="2" type="ORF">SAMN05216259_10838</name>
</gene>
<dbReference type="RefSeq" id="WP_093785615.1">
    <property type="nucleotide sequence ID" value="NZ_FNIE01000008.1"/>
</dbReference>
<dbReference type="SUPFAM" id="SSF52922">
    <property type="entry name" value="TK C-terminal domain-like"/>
    <property type="match status" value="1"/>
</dbReference>
<protein>
    <submittedName>
        <fullName evidence="2">Transketolase</fullName>
    </submittedName>
</protein>
<accession>A0A1H0HFP9</accession>
<dbReference type="InterPro" id="IPR009014">
    <property type="entry name" value="Transketo_C/PFOR_II"/>
</dbReference>
<dbReference type="Proteomes" id="UP000199341">
    <property type="component" value="Unassembled WGS sequence"/>
</dbReference>
<dbReference type="PANTHER" id="PTHR43825">
    <property type="entry name" value="PYRUVATE DEHYDROGENASE E1 COMPONENT"/>
    <property type="match status" value="1"/>
</dbReference>